<evidence type="ECO:0000256" key="6">
    <source>
        <dbReference type="SAM" id="Phobius"/>
    </source>
</evidence>
<dbReference type="PANTHER" id="PTHR21324">
    <property type="entry name" value="FASTING-INDUCIBLE INTEGRAL MEMBRANE PROTEIN TM6P1-RELATED"/>
    <property type="match status" value="1"/>
</dbReference>
<reference evidence="9" key="1">
    <citation type="journal article" date="2017" name="bioRxiv">
        <title>Comparative analysis of the genomes of Stylophora pistillata and Acropora digitifera provides evidence for extensive differences between species of corals.</title>
        <authorList>
            <person name="Voolstra C.R."/>
            <person name="Li Y."/>
            <person name="Liew Y.J."/>
            <person name="Baumgarten S."/>
            <person name="Zoccola D."/>
            <person name="Flot J.-F."/>
            <person name="Tambutte S."/>
            <person name="Allemand D."/>
            <person name="Aranda M."/>
        </authorList>
    </citation>
    <scope>NUCLEOTIDE SEQUENCE [LARGE SCALE GENOMIC DNA]</scope>
</reference>
<evidence type="ECO:0000259" key="7">
    <source>
        <dbReference type="Pfam" id="PF10277"/>
    </source>
</evidence>
<feature type="transmembrane region" description="Helical" evidence="6">
    <location>
        <begin position="53"/>
        <end position="75"/>
    </location>
</feature>
<evidence type="ECO:0000313" key="8">
    <source>
        <dbReference type="EMBL" id="PFX19249.1"/>
    </source>
</evidence>
<protein>
    <submittedName>
        <fullName evidence="8">DNA damage-regulated autophagy modulator protein 1</fullName>
    </submittedName>
</protein>
<evidence type="ECO:0000256" key="3">
    <source>
        <dbReference type="ARBA" id="ARBA00022692"/>
    </source>
</evidence>
<comment type="similarity">
    <text evidence="2">Belongs to the DRAM/TMEM150 family.</text>
</comment>
<dbReference type="EMBL" id="LSMT01000370">
    <property type="protein sequence ID" value="PFX19249.1"/>
    <property type="molecule type" value="Genomic_DNA"/>
</dbReference>
<sequence length="271" mass="30362">MCIRCGLGAFPFLLAVLSVVTFLITYVISRIRNDTSWFPTISDTADRRPESNVFGLLFNLCALLALVTTFVRYLQLRHDADWNERDRALVIRLNKLAVVLGVASSLGGSIVANFQEDVVSFIHIIGALLIFVGGILYCWVQSFISYKMSLCGVITRSLFILRVAIAFAATIFFATCATATSYASVNGVRYHLASDEPRLRWNPTEKHYVYHVIGDVSEWLTALTLLSYLFTYFGEFRFIKMKIVVSRRTQHPVPLATGMGSDDSINASLYV</sequence>
<feature type="transmembrane region" description="Helical" evidence="6">
    <location>
        <begin position="7"/>
        <end position="28"/>
    </location>
</feature>
<evidence type="ECO:0000256" key="4">
    <source>
        <dbReference type="ARBA" id="ARBA00022989"/>
    </source>
</evidence>
<evidence type="ECO:0000313" key="9">
    <source>
        <dbReference type="Proteomes" id="UP000225706"/>
    </source>
</evidence>
<comment type="caution">
    <text evidence="8">The sequence shown here is derived from an EMBL/GenBank/DDBJ whole genome shotgun (WGS) entry which is preliminary data.</text>
</comment>
<dbReference type="InterPro" id="IPR019402">
    <property type="entry name" value="CWH43_N"/>
</dbReference>
<dbReference type="InterPro" id="IPR050911">
    <property type="entry name" value="DRAM/TMEM150_Autophagy_Mod"/>
</dbReference>
<evidence type="ECO:0000256" key="1">
    <source>
        <dbReference type="ARBA" id="ARBA00004127"/>
    </source>
</evidence>
<keyword evidence="3 6" id="KW-0812">Transmembrane</keyword>
<keyword evidence="4 6" id="KW-1133">Transmembrane helix</keyword>
<dbReference type="Pfam" id="PF10277">
    <property type="entry name" value="Frag1"/>
    <property type="match status" value="1"/>
</dbReference>
<feature type="transmembrane region" description="Helical" evidence="6">
    <location>
        <begin position="120"/>
        <end position="139"/>
    </location>
</feature>
<feature type="transmembrane region" description="Helical" evidence="6">
    <location>
        <begin position="96"/>
        <end position="114"/>
    </location>
</feature>
<dbReference type="AlphaFoldDB" id="A0A2B4RR28"/>
<organism evidence="8 9">
    <name type="scientific">Stylophora pistillata</name>
    <name type="common">Smooth cauliflower coral</name>
    <dbReference type="NCBI Taxonomy" id="50429"/>
    <lineage>
        <taxon>Eukaryota</taxon>
        <taxon>Metazoa</taxon>
        <taxon>Cnidaria</taxon>
        <taxon>Anthozoa</taxon>
        <taxon>Hexacorallia</taxon>
        <taxon>Scleractinia</taxon>
        <taxon>Astrocoeniina</taxon>
        <taxon>Pocilloporidae</taxon>
        <taxon>Stylophora</taxon>
    </lineage>
</organism>
<accession>A0A2B4RR28</accession>
<feature type="domain" description="CWH43-like N-terminal" evidence="7">
    <location>
        <begin position="9"/>
        <end position="237"/>
    </location>
</feature>
<gene>
    <name evidence="8" type="primary">DRAM1</name>
    <name evidence="8" type="ORF">AWC38_SpisGene16368</name>
</gene>
<dbReference type="OrthoDB" id="191706at2759"/>
<feature type="transmembrane region" description="Helical" evidence="6">
    <location>
        <begin position="219"/>
        <end position="239"/>
    </location>
</feature>
<dbReference type="Proteomes" id="UP000225706">
    <property type="component" value="Unassembled WGS sequence"/>
</dbReference>
<name>A0A2B4RR28_STYPI</name>
<evidence type="ECO:0000256" key="2">
    <source>
        <dbReference type="ARBA" id="ARBA00006565"/>
    </source>
</evidence>
<keyword evidence="5 6" id="KW-0472">Membrane</keyword>
<dbReference type="GO" id="GO:0012505">
    <property type="term" value="C:endomembrane system"/>
    <property type="evidence" value="ECO:0007669"/>
    <property type="project" value="UniProtKB-SubCell"/>
</dbReference>
<proteinExistence type="inferred from homology"/>
<evidence type="ECO:0000256" key="5">
    <source>
        <dbReference type="ARBA" id="ARBA00023136"/>
    </source>
</evidence>
<dbReference type="PANTHER" id="PTHR21324:SF2">
    <property type="entry name" value="EG:22E5.9 PROTEIN"/>
    <property type="match status" value="1"/>
</dbReference>
<feature type="transmembrane region" description="Helical" evidence="6">
    <location>
        <begin position="159"/>
        <end position="183"/>
    </location>
</feature>
<keyword evidence="9" id="KW-1185">Reference proteome</keyword>
<comment type="subcellular location">
    <subcellularLocation>
        <location evidence="1">Endomembrane system</location>
        <topology evidence="1">Multi-pass membrane protein</topology>
    </subcellularLocation>
</comment>